<dbReference type="InterPro" id="IPR029068">
    <property type="entry name" value="Glyas_Bleomycin-R_OHBP_Dase"/>
</dbReference>
<comment type="function">
    <text evidence="19">Catalyzes the conversion of 4-hydroxyphenylpyruvic acid to homogentisic acid, one of the steps in tyrosine catabolism.</text>
</comment>
<evidence type="ECO:0000259" key="23">
    <source>
        <dbReference type="PROSITE" id="PS51819"/>
    </source>
</evidence>
<dbReference type="GO" id="GO:0046872">
    <property type="term" value="F:metal ion binding"/>
    <property type="evidence" value="ECO:0007669"/>
    <property type="project" value="UniProtKB-KW"/>
</dbReference>
<dbReference type="CDD" id="cd07250">
    <property type="entry name" value="HPPD_C_like"/>
    <property type="match status" value="1"/>
</dbReference>
<dbReference type="GO" id="GO:0005789">
    <property type="term" value="C:endoplasmic reticulum membrane"/>
    <property type="evidence" value="ECO:0007669"/>
    <property type="project" value="UniProtKB-SubCell"/>
</dbReference>
<protein>
    <recommendedName>
        <fullName evidence="7 21">4-hydroxyphenylpyruvate dioxygenase</fullName>
    </recommendedName>
</protein>
<dbReference type="DNASU" id="100037181"/>
<evidence type="ECO:0000256" key="7">
    <source>
        <dbReference type="ARBA" id="ARBA00018452"/>
    </source>
</evidence>
<sequence>MTSYTDKGPKPDVGRYLAFDHITFYVGNAKQAAAYYATRFGFNPIAYRGLETGHRDVCTHVVRQNNATFVFQSPLNPGNHPISDHVAMHGDGVKDVAFSVEDCRGIYKRAIERGAKSVREPWEESDEFGTVVMATIQTYGDTTHTFVERTNYKAPAHVFLPNYRACEVDPINNVLPTVKLLNVDHVVGNQPDDMMVPVAEWYEKMLMFHRFWSVDDTQMHTDYSALRSIVVTDYDEVIKMPINEPAPGKKKSQIQEFVEYYGGAGVQHIALRTDDILRDVSAMRARGLEFLTIPRTYYKNLRARLSMSKVQVEEDLAEIEKLSILVDFDEEGYLLQIFTKPLEDRPTLFIEIIQRHNHQGFGAGNFKALFESIEMEQAIRGNL</sequence>
<dbReference type="PANTHER" id="PTHR11959:SF1">
    <property type="entry name" value="4-HYDROXYPHENYLPYRUVATE DIOXYGENASE"/>
    <property type="match status" value="1"/>
</dbReference>
<keyword evidence="15 22" id="KW-0408">Iron</keyword>
<keyword evidence="14" id="KW-0560">Oxidoreductase</keyword>
<evidence type="ECO:0000256" key="21">
    <source>
        <dbReference type="PIRNR" id="PIRNR009283"/>
    </source>
</evidence>
<dbReference type="InterPro" id="IPR041736">
    <property type="entry name" value="4OHPhenylPyrv_dOase_N"/>
</dbReference>
<evidence type="ECO:0000256" key="22">
    <source>
        <dbReference type="PIRSR" id="PIRSR009283-1"/>
    </source>
</evidence>
<evidence type="ECO:0000256" key="9">
    <source>
        <dbReference type="ARBA" id="ARBA00022723"/>
    </source>
</evidence>
<dbReference type="GO" id="GO:0003868">
    <property type="term" value="F:4-hydroxyphenylpyruvate dioxygenase activity"/>
    <property type="evidence" value="ECO:0007669"/>
    <property type="project" value="UniProtKB-EC"/>
</dbReference>
<dbReference type="InterPro" id="IPR037523">
    <property type="entry name" value="VOC_core"/>
</dbReference>
<dbReference type="PIRSF" id="PIRSF009283">
    <property type="entry name" value="HPP_dOase"/>
    <property type="match status" value="1"/>
</dbReference>
<dbReference type="SUPFAM" id="SSF54593">
    <property type="entry name" value="Glyoxalase/Bleomycin resistance protein/Dihydroxybiphenyl dioxygenase"/>
    <property type="match status" value="1"/>
</dbReference>
<evidence type="ECO:0000256" key="19">
    <source>
        <dbReference type="ARBA" id="ARBA00033727"/>
    </source>
</evidence>
<feature type="binding site" evidence="22">
    <location>
        <position position="185"/>
    </location>
    <ligand>
        <name>Fe cation</name>
        <dbReference type="ChEBI" id="CHEBI:24875"/>
    </ligand>
</feature>
<feature type="domain" description="VOC" evidence="23">
    <location>
        <begin position="182"/>
        <end position="340"/>
    </location>
</feature>
<keyword evidence="16" id="KW-0333">Golgi apparatus</keyword>
<evidence type="ECO:0000313" key="24">
    <source>
        <dbReference type="EMBL" id="AAI29580.1"/>
    </source>
</evidence>
<comment type="cofactor">
    <cofactor evidence="22">
        <name>Fe cation</name>
        <dbReference type="ChEBI" id="CHEBI:24875"/>
    </cofactor>
    <text evidence="22">Binds 1 Fe cation per subunit.</text>
</comment>
<organism evidence="24">
    <name type="scientific">Xenopus laevis</name>
    <name type="common">African clawed frog</name>
    <dbReference type="NCBI Taxonomy" id="8355"/>
    <lineage>
        <taxon>Eukaryota</taxon>
        <taxon>Metazoa</taxon>
        <taxon>Chordata</taxon>
        <taxon>Craniata</taxon>
        <taxon>Vertebrata</taxon>
        <taxon>Euteleostomi</taxon>
        <taxon>Amphibia</taxon>
        <taxon>Batrachia</taxon>
        <taxon>Anura</taxon>
        <taxon>Pipoidea</taxon>
        <taxon>Pipidae</taxon>
        <taxon>Xenopodinae</taxon>
        <taxon>Xenopus</taxon>
        <taxon>Xenopus</taxon>
    </lineage>
</organism>
<evidence type="ECO:0000256" key="8">
    <source>
        <dbReference type="ARBA" id="ARBA00022490"/>
    </source>
</evidence>
<dbReference type="CDD" id="cd08342">
    <property type="entry name" value="HPPD_N_like"/>
    <property type="match status" value="1"/>
</dbReference>
<keyword evidence="13" id="KW-0223">Dioxygenase</keyword>
<evidence type="ECO:0000256" key="17">
    <source>
        <dbReference type="ARBA" id="ARBA00023136"/>
    </source>
</evidence>
<dbReference type="PANTHER" id="PTHR11959">
    <property type="entry name" value="4-HYDROXYPHENYLPYRUVATE DIOXYGENASE"/>
    <property type="match status" value="1"/>
</dbReference>
<keyword evidence="10" id="KW-0677">Repeat</keyword>
<dbReference type="GO" id="GO:0006572">
    <property type="term" value="P:L-tyrosine catabolic process"/>
    <property type="evidence" value="ECO:0007669"/>
    <property type="project" value="UniProtKB-KW"/>
</dbReference>
<comment type="pathway">
    <text evidence="4">Amino-acid degradation; L-phenylalanine degradation; acetoacetate and fumarate from L-phenylalanine: step 3/6.</text>
</comment>
<dbReference type="Pfam" id="PF14696">
    <property type="entry name" value="Glyoxalase_5"/>
    <property type="match status" value="1"/>
</dbReference>
<comment type="subunit">
    <text evidence="6">Homodimer.</text>
</comment>
<comment type="catalytic activity">
    <reaction evidence="20">
        <text>3-(4-hydroxyphenyl)pyruvate + O2 = homogentisate + CO2</text>
        <dbReference type="Rhea" id="RHEA:16189"/>
        <dbReference type="ChEBI" id="CHEBI:15379"/>
        <dbReference type="ChEBI" id="CHEBI:16169"/>
        <dbReference type="ChEBI" id="CHEBI:16526"/>
        <dbReference type="ChEBI" id="CHEBI:36242"/>
        <dbReference type="EC" id="1.13.11.27"/>
    </reaction>
    <physiologicalReaction direction="left-to-right" evidence="20">
        <dbReference type="Rhea" id="RHEA:16190"/>
    </physiologicalReaction>
</comment>
<comment type="subcellular location">
    <subcellularLocation>
        <location evidence="3">Cytoplasm</location>
    </subcellularLocation>
    <subcellularLocation>
        <location evidence="2">Endoplasmic reticulum membrane</location>
        <topology evidence="2">Peripheral membrane protein</topology>
    </subcellularLocation>
    <subcellularLocation>
        <location evidence="1">Golgi apparatus membrane</location>
        <topology evidence="1">Peripheral membrane protein</topology>
    </subcellularLocation>
</comment>
<dbReference type="AlphaFoldDB" id="A2VD78"/>
<keyword evidence="9 22" id="KW-0479">Metal-binding</keyword>
<evidence type="ECO:0000256" key="4">
    <source>
        <dbReference type="ARBA" id="ARBA00005162"/>
    </source>
</evidence>
<evidence type="ECO:0000256" key="5">
    <source>
        <dbReference type="ARBA" id="ARBA00005877"/>
    </source>
</evidence>
<evidence type="ECO:0000256" key="12">
    <source>
        <dbReference type="ARBA" id="ARBA00022878"/>
    </source>
</evidence>
<dbReference type="GO" id="GO:0006559">
    <property type="term" value="P:L-phenylalanine catabolic process"/>
    <property type="evidence" value="ECO:0007669"/>
    <property type="project" value="UniProtKB-KW"/>
</dbReference>
<evidence type="ECO:0000256" key="11">
    <source>
        <dbReference type="ARBA" id="ARBA00022824"/>
    </source>
</evidence>
<proteinExistence type="evidence at transcript level"/>
<keyword evidence="17" id="KW-0472">Membrane</keyword>
<comment type="similarity">
    <text evidence="5 21">Belongs to the 4HPPD family.</text>
</comment>
<reference evidence="24" key="1">
    <citation type="submission" date="2006-12" db="EMBL/GenBank/DDBJ databases">
        <authorList>
            <consortium name="NIH - Xenopus Gene Collection (XGC) project"/>
        </authorList>
    </citation>
    <scope>NUCLEOTIDE SEQUENCE [LARGE SCALE MRNA]</scope>
    <source>
        <tissue evidence="24">Intestine</tissue>
    </source>
</reference>
<name>A2VD78_XENLA</name>
<dbReference type="InterPro" id="IPR041735">
    <property type="entry name" value="4OHPhenylPyrv_dOase_C"/>
</dbReference>
<keyword evidence="8" id="KW-0963">Cytoplasm</keyword>
<dbReference type="FunFam" id="3.10.180.10:FF:000022">
    <property type="entry name" value="4-hydroxyphenylpyruvate dioxygenase"/>
    <property type="match status" value="1"/>
</dbReference>
<feature type="binding site" evidence="22">
    <location>
        <position position="351"/>
    </location>
    <ligand>
        <name>Fe cation</name>
        <dbReference type="ChEBI" id="CHEBI:24875"/>
    </ligand>
</feature>
<dbReference type="InterPro" id="IPR004360">
    <property type="entry name" value="Glyas_Fos-R_dOase_dom"/>
</dbReference>
<keyword evidence="11" id="KW-0256">Endoplasmic reticulum</keyword>
<evidence type="ECO:0000256" key="3">
    <source>
        <dbReference type="ARBA" id="ARBA00004496"/>
    </source>
</evidence>
<dbReference type="InterPro" id="IPR005956">
    <property type="entry name" value="4OHPhenylPyrv_dOase"/>
</dbReference>
<dbReference type="GeneID" id="100037181"/>
<dbReference type="EMBL" id="BC129579">
    <property type="protein sequence ID" value="AAI29580.1"/>
    <property type="molecule type" value="mRNA"/>
</dbReference>
<dbReference type="Pfam" id="PF00903">
    <property type="entry name" value="Glyoxalase"/>
    <property type="match status" value="1"/>
</dbReference>
<dbReference type="GO" id="GO:0000139">
    <property type="term" value="C:Golgi membrane"/>
    <property type="evidence" value="ECO:0007669"/>
    <property type="project" value="UniProtKB-SubCell"/>
</dbReference>
<evidence type="ECO:0000256" key="13">
    <source>
        <dbReference type="ARBA" id="ARBA00022964"/>
    </source>
</evidence>
<evidence type="ECO:0000256" key="6">
    <source>
        <dbReference type="ARBA" id="ARBA00011738"/>
    </source>
</evidence>
<accession>A2VD78</accession>
<evidence type="ECO:0000256" key="20">
    <source>
        <dbReference type="ARBA" id="ARBA00048047"/>
    </source>
</evidence>
<dbReference type="NCBIfam" id="TIGR01263">
    <property type="entry name" value="4HPPD"/>
    <property type="match status" value="1"/>
</dbReference>
<keyword evidence="18" id="KW-0585">Phenylalanine catabolism</keyword>
<evidence type="ECO:0000256" key="10">
    <source>
        <dbReference type="ARBA" id="ARBA00022737"/>
    </source>
</evidence>
<evidence type="ECO:0000256" key="14">
    <source>
        <dbReference type="ARBA" id="ARBA00023002"/>
    </source>
</evidence>
<feature type="binding site" evidence="22">
    <location>
        <position position="268"/>
    </location>
    <ligand>
        <name>Fe cation</name>
        <dbReference type="ChEBI" id="CHEBI:24875"/>
    </ligand>
</feature>
<keyword evidence="12" id="KW-0828">Tyrosine catabolism</keyword>
<dbReference type="Gene3D" id="3.10.180.10">
    <property type="entry name" value="2,3-Dihydroxybiphenyl 1,2-Dioxygenase, domain 1"/>
    <property type="match status" value="2"/>
</dbReference>
<evidence type="ECO:0000256" key="16">
    <source>
        <dbReference type="ARBA" id="ARBA00023034"/>
    </source>
</evidence>
<dbReference type="GO" id="GO:0042803">
    <property type="term" value="F:protein homodimerization activity"/>
    <property type="evidence" value="ECO:0007669"/>
    <property type="project" value="UniProtKB-ARBA"/>
</dbReference>
<evidence type="ECO:0000256" key="18">
    <source>
        <dbReference type="ARBA" id="ARBA00023232"/>
    </source>
</evidence>
<evidence type="ECO:0000256" key="1">
    <source>
        <dbReference type="ARBA" id="ARBA00004395"/>
    </source>
</evidence>
<feature type="domain" description="VOC" evidence="23">
    <location>
        <begin position="18"/>
        <end position="149"/>
    </location>
</feature>
<dbReference type="RefSeq" id="NP_001091344.1">
    <property type="nucleotide sequence ID" value="NM_001097875.1"/>
</dbReference>
<gene>
    <name evidence="24" type="primary">LOC100037181</name>
</gene>
<evidence type="ECO:0000256" key="2">
    <source>
        <dbReference type="ARBA" id="ARBA00004406"/>
    </source>
</evidence>
<evidence type="ECO:0000256" key="15">
    <source>
        <dbReference type="ARBA" id="ARBA00023004"/>
    </source>
</evidence>
<dbReference type="PROSITE" id="PS51819">
    <property type="entry name" value="VOC"/>
    <property type="match status" value="2"/>
</dbReference>